<proteinExistence type="predicted"/>
<dbReference type="Proteomes" id="UP000256964">
    <property type="component" value="Unassembled WGS sequence"/>
</dbReference>
<protein>
    <submittedName>
        <fullName evidence="2">Uncharacterized protein</fullName>
    </submittedName>
</protein>
<reference evidence="2 3" key="1">
    <citation type="journal article" date="2018" name="Biotechnol. Biofuels">
        <title>Integrative visual omics of the white-rot fungus Polyporus brumalis exposes the biotechnological potential of its oxidative enzymes for delignifying raw plant biomass.</title>
        <authorList>
            <person name="Miyauchi S."/>
            <person name="Rancon A."/>
            <person name="Drula E."/>
            <person name="Hage H."/>
            <person name="Chaduli D."/>
            <person name="Favel A."/>
            <person name="Grisel S."/>
            <person name="Henrissat B."/>
            <person name="Herpoel-Gimbert I."/>
            <person name="Ruiz-Duenas F.J."/>
            <person name="Chevret D."/>
            <person name="Hainaut M."/>
            <person name="Lin J."/>
            <person name="Wang M."/>
            <person name="Pangilinan J."/>
            <person name="Lipzen A."/>
            <person name="Lesage-Meessen L."/>
            <person name="Navarro D."/>
            <person name="Riley R."/>
            <person name="Grigoriev I.V."/>
            <person name="Zhou S."/>
            <person name="Raouche S."/>
            <person name="Rosso M.N."/>
        </authorList>
    </citation>
    <scope>NUCLEOTIDE SEQUENCE [LARGE SCALE GENOMIC DNA]</scope>
    <source>
        <strain evidence="2 3">BRFM 1820</strain>
    </source>
</reference>
<gene>
    <name evidence="2" type="ORF">OH76DRAFT_1084230</name>
</gene>
<keyword evidence="3" id="KW-1185">Reference proteome</keyword>
<evidence type="ECO:0000313" key="3">
    <source>
        <dbReference type="Proteomes" id="UP000256964"/>
    </source>
</evidence>
<dbReference type="AlphaFoldDB" id="A0A371DPB9"/>
<accession>A0A371DPB9</accession>
<sequence length="82" mass="8454">MVRGTRVSLWTGGGTRALVDSGCGAEGAKRGMRGTGCVAGRCPTPLEAPAFGWPARAPALSTASSRRRESCARQWEMGSGGE</sequence>
<name>A0A371DPB9_9APHY</name>
<feature type="region of interest" description="Disordered" evidence="1">
    <location>
        <begin position="57"/>
        <end position="82"/>
    </location>
</feature>
<evidence type="ECO:0000256" key="1">
    <source>
        <dbReference type="SAM" id="MobiDB-lite"/>
    </source>
</evidence>
<evidence type="ECO:0000313" key="2">
    <source>
        <dbReference type="EMBL" id="RDX54342.1"/>
    </source>
</evidence>
<organism evidence="2 3">
    <name type="scientific">Lentinus brumalis</name>
    <dbReference type="NCBI Taxonomy" id="2498619"/>
    <lineage>
        <taxon>Eukaryota</taxon>
        <taxon>Fungi</taxon>
        <taxon>Dikarya</taxon>
        <taxon>Basidiomycota</taxon>
        <taxon>Agaricomycotina</taxon>
        <taxon>Agaricomycetes</taxon>
        <taxon>Polyporales</taxon>
        <taxon>Polyporaceae</taxon>
        <taxon>Lentinus</taxon>
    </lineage>
</organism>
<dbReference type="EMBL" id="KZ857385">
    <property type="protein sequence ID" value="RDX54342.1"/>
    <property type="molecule type" value="Genomic_DNA"/>
</dbReference>